<dbReference type="GO" id="GO:0015074">
    <property type="term" value="P:DNA integration"/>
    <property type="evidence" value="ECO:0007669"/>
    <property type="project" value="InterPro"/>
</dbReference>
<keyword evidence="4" id="KW-1185">Reference proteome</keyword>
<evidence type="ECO:0008006" key="5">
    <source>
        <dbReference type="Google" id="ProtNLM"/>
    </source>
</evidence>
<evidence type="ECO:0000313" key="4">
    <source>
        <dbReference type="Proteomes" id="UP000468735"/>
    </source>
</evidence>
<feature type="compositionally biased region" description="Polar residues" evidence="2">
    <location>
        <begin position="36"/>
        <end position="50"/>
    </location>
</feature>
<dbReference type="OrthoDB" id="3522542at2"/>
<feature type="region of interest" description="Disordered" evidence="2">
    <location>
        <begin position="1"/>
        <end position="61"/>
    </location>
</feature>
<dbReference type="InterPro" id="IPR013762">
    <property type="entry name" value="Integrase-like_cat_sf"/>
</dbReference>
<comment type="caution">
    <text evidence="3">The sequence shown here is derived from an EMBL/GenBank/DDBJ whole genome shotgun (WGS) entry which is preliminary data.</text>
</comment>
<dbReference type="GO" id="GO:0006310">
    <property type="term" value="P:DNA recombination"/>
    <property type="evidence" value="ECO:0007669"/>
    <property type="project" value="UniProtKB-KW"/>
</dbReference>
<gene>
    <name evidence="3" type="ORF">F8566_09285</name>
</gene>
<evidence type="ECO:0000256" key="1">
    <source>
        <dbReference type="ARBA" id="ARBA00023172"/>
    </source>
</evidence>
<reference evidence="3 4" key="1">
    <citation type="submission" date="2019-09" db="EMBL/GenBank/DDBJ databases">
        <title>Actinomadura physcomitrii sp. nov., a novel actinomycete isolated from moss [Physcomitrium sphaericum (Ludw) Fuernr].</title>
        <authorList>
            <person name="Zhuang X."/>
            <person name="Liu C."/>
        </authorList>
    </citation>
    <scope>NUCLEOTIDE SEQUENCE [LARGE SCALE GENOMIC DNA]</scope>
    <source>
        <strain evidence="3 4">HMC1</strain>
    </source>
</reference>
<organism evidence="3 4">
    <name type="scientific">Actinomadura rudentiformis</name>
    <dbReference type="NCBI Taxonomy" id="359158"/>
    <lineage>
        <taxon>Bacteria</taxon>
        <taxon>Bacillati</taxon>
        <taxon>Actinomycetota</taxon>
        <taxon>Actinomycetes</taxon>
        <taxon>Streptosporangiales</taxon>
        <taxon>Thermomonosporaceae</taxon>
        <taxon>Actinomadura</taxon>
    </lineage>
</organism>
<dbReference type="GO" id="GO:0003677">
    <property type="term" value="F:DNA binding"/>
    <property type="evidence" value="ECO:0007669"/>
    <property type="project" value="InterPro"/>
</dbReference>
<dbReference type="InterPro" id="IPR011010">
    <property type="entry name" value="DNA_brk_join_enz"/>
</dbReference>
<name>A0A6H9Z7R4_9ACTN</name>
<sequence length="206" mass="22642">MPVLPVLVAAPTRPGEATPNCSRPPRPAPRARNSLEPASSSADRVLTSGSGARVWSDDPSTGERRYLTQEEHRGFWTWTAVEILRHTGIRIEELTELSHHSCVQYTLTTRELIPLLHIAPSKTDTERLLVISPELADVLSAIVRRIRGSGGAVPLVIAYDNQERLEREGELREGLTVDEAVDILVDMAERTVCRTPDAPAARSRGA</sequence>
<proteinExistence type="predicted"/>
<dbReference type="AlphaFoldDB" id="A0A6H9Z7R4"/>
<accession>A0A6H9Z7R4</accession>
<dbReference type="RefSeq" id="WP_151559575.1">
    <property type="nucleotide sequence ID" value="NZ_WBMT01000004.1"/>
</dbReference>
<dbReference type="Gene3D" id="1.10.443.10">
    <property type="entry name" value="Intergrase catalytic core"/>
    <property type="match status" value="1"/>
</dbReference>
<evidence type="ECO:0000256" key="2">
    <source>
        <dbReference type="SAM" id="MobiDB-lite"/>
    </source>
</evidence>
<keyword evidence="1" id="KW-0233">DNA recombination</keyword>
<protein>
    <recommendedName>
        <fullName evidence="5">Tyr recombinase domain-containing protein</fullName>
    </recommendedName>
</protein>
<dbReference type="SUPFAM" id="SSF56349">
    <property type="entry name" value="DNA breaking-rejoining enzymes"/>
    <property type="match status" value="1"/>
</dbReference>
<dbReference type="Proteomes" id="UP000468735">
    <property type="component" value="Unassembled WGS sequence"/>
</dbReference>
<dbReference type="EMBL" id="WBMT01000004">
    <property type="protein sequence ID" value="KAB2350016.1"/>
    <property type="molecule type" value="Genomic_DNA"/>
</dbReference>
<evidence type="ECO:0000313" key="3">
    <source>
        <dbReference type="EMBL" id="KAB2350016.1"/>
    </source>
</evidence>